<dbReference type="Proteomes" id="UP000198680">
    <property type="component" value="Unassembled WGS sequence"/>
</dbReference>
<dbReference type="InterPro" id="IPR011051">
    <property type="entry name" value="RmlC_Cupin_sf"/>
</dbReference>
<proteinExistence type="predicted"/>
<gene>
    <name evidence="2" type="ORF">SAMN05660642_00800</name>
</gene>
<dbReference type="RefSeq" id="WP_091214132.1">
    <property type="nucleotide sequence ID" value="NZ_FNHE01000002.1"/>
</dbReference>
<organism evidence="2 3">
    <name type="scientific">Geodermatophilus siccatus</name>
    <dbReference type="NCBI Taxonomy" id="1137991"/>
    <lineage>
        <taxon>Bacteria</taxon>
        <taxon>Bacillati</taxon>
        <taxon>Actinomycetota</taxon>
        <taxon>Actinomycetes</taxon>
        <taxon>Geodermatophilales</taxon>
        <taxon>Geodermatophilaceae</taxon>
        <taxon>Geodermatophilus</taxon>
    </lineage>
</organism>
<accession>A0A1G9MWN7</accession>
<dbReference type="STRING" id="1137991.SAMN05660642_00800"/>
<dbReference type="Gene3D" id="2.60.120.10">
    <property type="entry name" value="Jelly Rolls"/>
    <property type="match status" value="1"/>
</dbReference>
<dbReference type="PANTHER" id="PTHR36440:SF1">
    <property type="entry name" value="PUTATIVE (AFU_ORTHOLOGUE AFUA_8G07350)-RELATED"/>
    <property type="match status" value="1"/>
</dbReference>
<evidence type="ECO:0000313" key="2">
    <source>
        <dbReference type="EMBL" id="SDL78431.1"/>
    </source>
</evidence>
<evidence type="ECO:0000259" key="1">
    <source>
        <dbReference type="Pfam" id="PF07883"/>
    </source>
</evidence>
<dbReference type="EMBL" id="FNHE01000002">
    <property type="protein sequence ID" value="SDL78431.1"/>
    <property type="molecule type" value="Genomic_DNA"/>
</dbReference>
<dbReference type="InterPro" id="IPR013096">
    <property type="entry name" value="Cupin_2"/>
</dbReference>
<dbReference type="AlphaFoldDB" id="A0A1G9MWN7"/>
<feature type="domain" description="Cupin type-2" evidence="1">
    <location>
        <begin position="31"/>
        <end position="92"/>
    </location>
</feature>
<name>A0A1G9MWN7_9ACTN</name>
<protein>
    <submittedName>
        <fullName evidence="2">Cupin domain-containing protein</fullName>
    </submittedName>
</protein>
<dbReference type="SUPFAM" id="SSF51182">
    <property type="entry name" value="RmlC-like cupins"/>
    <property type="match status" value="1"/>
</dbReference>
<dbReference type="InterPro" id="IPR053146">
    <property type="entry name" value="QDO-like"/>
</dbReference>
<reference evidence="3" key="1">
    <citation type="submission" date="2016-10" db="EMBL/GenBank/DDBJ databases">
        <authorList>
            <person name="Varghese N."/>
            <person name="Submissions S."/>
        </authorList>
    </citation>
    <scope>NUCLEOTIDE SEQUENCE [LARGE SCALE GENOMIC DNA]</scope>
    <source>
        <strain evidence="3">DSM 45419</strain>
    </source>
</reference>
<dbReference type="OrthoDB" id="9090296at2"/>
<keyword evidence="3" id="KW-1185">Reference proteome</keyword>
<evidence type="ECO:0000313" key="3">
    <source>
        <dbReference type="Proteomes" id="UP000198680"/>
    </source>
</evidence>
<sequence length="141" mass="15294">MPPDLRSTVLLRSEDCGGHLSVVENVVPARSAGPPLHSHDFDETFYVLEGELVVRVGDALLARTAGQLAFAPRGIAHALANRRDVPVRYLLVCTPAGFERHFARIAAQANGIEPPRWALEPVPEVVPLGPPIPQEVLDLLE</sequence>
<dbReference type="Pfam" id="PF07883">
    <property type="entry name" value="Cupin_2"/>
    <property type="match status" value="1"/>
</dbReference>
<dbReference type="InterPro" id="IPR014710">
    <property type="entry name" value="RmlC-like_jellyroll"/>
</dbReference>
<dbReference type="PANTHER" id="PTHR36440">
    <property type="entry name" value="PUTATIVE (AFU_ORTHOLOGUE AFUA_8G07350)-RELATED"/>
    <property type="match status" value="1"/>
</dbReference>